<feature type="non-terminal residue" evidence="3">
    <location>
        <position position="431"/>
    </location>
</feature>
<protein>
    <recommendedName>
        <fullName evidence="2">Aerotolerance regulator N-terminal domain-containing protein</fullName>
    </recommendedName>
</protein>
<sequence>MPAFTYPLAWIAAVTLPTLAAIYFLRHRFRQQQVSSLLLWQMHQESREGGRRVEKPQWPLVFFLELIILALLVLAATGPRWQVPHTTRPLIVVLDDSQSMLAGPEGERPRDLALEKLREIARDRSFRSFQLIAAGNTPRLLGDKVRHLKELETQFEKWTCQSPAAKLNGALGLARAIGHQDADLLVLTDEAPARPPSMGRLRWVSLGQPRINFAFINAARTVHGTEDRVLLEIANPSASAGTNTLLLTAGTNVLHRQTFTLQTNRTRRLTLPLPAETSGLKATLGPDALTGDNQVHLLPPHRPQVRVRISIENEELNQLVADSLEATKLRAPNNNPPELVIHQSDSVPAGKGVWGLRWLPAPKKPERYTGPFVMDANHPLTRGLSLPGIVWGGHPGATNTPGYRPVITAGNTPLLTHRPEPDGRQQVTLRY</sequence>
<keyword evidence="1" id="KW-1133">Transmembrane helix</keyword>
<dbReference type="EMBL" id="UINC01065989">
    <property type="protein sequence ID" value="SVB96215.1"/>
    <property type="molecule type" value="Genomic_DNA"/>
</dbReference>
<evidence type="ECO:0000313" key="3">
    <source>
        <dbReference type="EMBL" id="SVB96215.1"/>
    </source>
</evidence>
<feature type="transmembrane region" description="Helical" evidence="1">
    <location>
        <begin position="6"/>
        <end position="25"/>
    </location>
</feature>
<feature type="domain" description="Aerotolerance regulator N-terminal" evidence="2">
    <location>
        <begin position="1"/>
        <end position="79"/>
    </location>
</feature>
<evidence type="ECO:0000256" key="1">
    <source>
        <dbReference type="SAM" id="Phobius"/>
    </source>
</evidence>
<proteinExistence type="predicted"/>
<keyword evidence="1" id="KW-0472">Membrane</keyword>
<keyword evidence="1" id="KW-0812">Transmembrane</keyword>
<feature type="transmembrane region" description="Helical" evidence="1">
    <location>
        <begin position="60"/>
        <end position="81"/>
    </location>
</feature>
<dbReference type="InterPro" id="IPR024163">
    <property type="entry name" value="Aerotolerance_reg_N"/>
</dbReference>
<organism evidence="3">
    <name type="scientific">marine metagenome</name>
    <dbReference type="NCBI Taxonomy" id="408172"/>
    <lineage>
        <taxon>unclassified sequences</taxon>
        <taxon>metagenomes</taxon>
        <taxon>ecological metagenomes</taxon>
    </lineage>
</organism>
<gene>
    <name evidence="3" type="ORF">METZ01_LOCUS249069</name>
</gene>
<evidence type="ECO:0000259" key="2">
    <source>
        <dbReference type="Pfam" id="PF07584"/>
    </source>
</evidence>
<dbReference type="PANTHER" id="PTHR37464">
    <property type="entry name" value="BLL2463 PROTEIN"/>
    <property type="match status" value="1"/>
</dbReference>
<dbReference type="PANTHER" id="PTHR37464:SF1">
    <property type="entry name" value="BLL2463 PROTEIN"/>
    <property type="match status" value="1"/>
</dbReference>
<accession>A0A382IA18</accession>
<dbReference type="Pfam" id="PF07584">
    <property type="entry name" value="BatA"/>
    <property type="match status" value="1"/>
</dbReference>
<reference evidence="3" key="1">
    <citation type="submission" date="2018-05" db="EMBL/GenBank/DDBJ databases">
        <authorList>
            <person name="Lanie J.A."/>
            <person name="Ng W.-L."/>
            <person name="Kazmierczak K.M."/>
            <person name="Andrzejewski T.M."/>
            <person name="Davidsen T.M."/>
            <person name="Wayne K.J."/>
            <person name="Tettelin H."/>
            <person name="Glass J.I."/>
            <person name="Rusch D."/>
            <person name="Podicherti R."/>
            <person name="Tsui H.-C.T."/>
            <person name="Winkler M.E."/>
        </authorList>
    </citation>
    <scope>NUCLEOTIDE SEQUENCE</scope>
</reference>
<dbReference type="AlphaFoldDB" id="A0A382IA18"/>
<name>A0A382IA18_9ZZZZ</name>